<dbReference type="InterPro" id="IPR011057">
    <property type="entry name" value="Mss4-like_sf"/>
</dbReference>
<dbReference type="Pfam" id="PF01641">
    <property type="entry name" value="SelR"/>
    <property type="match status" value="1"/>
</dbReference>
<comment type="similarity">
    <text evidence="2">Belongs to the MsrB Met sulfoxide reductase family.</text>
</comment>
<keyword evidence="5" id="KW-0862">Zinc</keyword>
<accession>A0A0F5L0K4</accession>
<keyword evidence="4" id="KW-0479">Metal-binding</keyword>
<dbReference type="STRING" id="361041.VW35_19335"/>
<reference evidence="10 11" key="1">
    <citation type="submission" date="2015-03" db="EMBL/GenBank/DDBJ databases">
        <authorList>
            <person name="Hassan Y.I."/>
            <person name="Lepp D."/>
            <person name="Zhou T."/>
        </authorList>
    </citation>
    <scope>NUCLEOTIDE SEQUENCE [LARGE SCALE GENOMIC DNA]</scope>
    <source>
        <strain evidence="10 11">GH2-10</strain>
    </source>
</reference>
<sequence>MQLTRRAMLLGGSAVAALSAFSIWRSPGDVVAAEGNFPFKLTDAEWKAKLDPAAYDVLRHEGTERPFTSPLNDEHRSGTFHCAGCDQALFKSETKFDSGTGWPSFYDFIPGAIGTTEDNSFGMVRTEVHCSNCGGHQGHVFNDGPAPTGLRYCINGVALSFVAA</sequence>
<comment type="catalytic activity">
    <reaction evidence="7">
        <text>L-methionyl-[protein] + [thioredoxin]-disulfide + H2O = L-methionyl-(R)-S-oxide-[protein] + [thioredoxin]-dithiol</text>
        <dbReference type="Rhea" id="RHEA:24164"/>
        <dbReference type="Rhea" id="RHEA-COMP:10698"/>
        <dbReference type="Rhea" id="RHEA-COMP:10700"/>
        <dbReference type="Rhea" id="RHEA-COMP:12313"/>
        <dbReference type="Rhea" id="RHEA-COMP:12314"/>
        <dbReference type="ChEBI" id="CHEBI:15377"/>
        <dbReference type="ChEBI" id="CHEBI:16044"/>
        <dbReference type="ChEBI" id="CHEBI:29950"/>
        <dbReference type="ChEBI" id="CHEBI:45764"/>
        <dbReference type="ChEBI" id="CHEBI:50058"/>
        <dbReference type="EC" id="1.8.4.12"/>
    </reaction>
</comment>
<evidence type="ECO:0000256" key="7">
    <source>
        <dbReference type="ARBA" id="ARBA00048488"/>
    </source>
</evidence>
<dbReference type="Proteomes" id="UP000033514">
    <property type="component" value="Unassembled WGS sequence"/>
</dbReference>
<feature type="domain" description="MsrB" evidence="9">
    <location>
        <begin position="43"/>
        <end position="164"/>
    </location>
</feature>
<dbReference type="FunFam" id="2.170.150.20:FF:000001">
    <property type="entry name" value="Peptide methionine sulfoxide reductase MsrB"/>
    <property type="match status" value="1"/>
</dbReference>
<dbReference type="GO" id="GO:0006979">
    <property type="term" value="P:response to oxidative stress"/>
    <property type="evidence" value="ECO:0007669"/>
    <property type="project" value="InterPro"/>
</dbReference>
<dbReference type="AlphaFoldDB" id="A0A0F5L0K4"/>
<comment type="cofactor">
    <cofactor evidence="1">
        <name>Zn(2+)</name>
        <dbReference type="ChEBI" id="CHEBI:29105"/>
    </cofactor>
</comment>
<dbReference type="GO" id="GO:0033743">
    <property type="term" value="F:peptide-methionine (R)-S-oxide reductase activity"/>
    <property type="evidence" value="ECO:0007669"/>
    <property type="project" value="UniProtKB-EC"/>
</dbReference>
<dbReference type="InterPro" id="IPR028427">
    <property type="entry name" value="Met_Sox_Rdtase_MsrB"/>
</dbReference>
<proteinExistence type="inferred from homology"/>
<dbReference type="GO" id="GO:0030091">
    <property type="term" value="P:protein repair"/>
    <property type="evidence" value="ECO:0007669"/>
    <property type="project" value="InterPro"/>
</dbReference>
<dbReference type="OrthoDB" id="9785497at2"/>
<protein>
    <recommendedName>
        <fullName evidence="3">peptide-methionine (R)-S-oxide reductase</fullName>
        <ecNumber evidence="3">1.8.4.12</ecNumber>
    </recommendedName>
</protein>
<name>A0A0F5L0K4_9HYPH</name>
<keyword evidence="6" id="KW-0560">Oxidoreductase</keyword>
<gene>
    <name evidence="10" type="ORF">VW35_19335</name>
</gene>
<dbReference type="SUPFAM" id="SSF51316">
    <property type="entry name" value="Mss4-like"/>
    <property type="match status" value="1"/>
</dbReference>
<evidence type="ECO:0000256" key="8">
    <source>
        <dbReference type="SAM" id="SignalP"/>
    </source>
</evidence>
<dbReference type="InterPro" id="IPR006311">
    <property type="entry name" value="TAT_signal"/>
</dbReference>
<evidence type="ECO:0000256" key="5">
    <source>
        <dbReference type="ARBA" id="ARBA00022833"/>
    </source>
</evidence>
<evidence type="ECO:0000256" key="2">
    <source>
        <dbReference type="ARBA" id="ARBA00007174"/>
    </source>
</evidence>
<feature type="signal peptide" evidence="8">
    <location>
        <begin position="1"/>
        <end position="16"/>
    </location>
</feature>
<dbReference type="Gene3D" id="2.170.150.20">
    <property type="entry name" value="Peptide methionine sulfoxide reductase"/>
    <property type="match status" value="1"/>
</dbReference>
<keyword evidence="8" id="KW-0732">Signal</keyword>
<dbReference type="GO" id="GO:0046872">
    <property type="term" value="F:metal ion binding"/>
    <property type="evidence" value="ECO:0007669"/>
    <property type="project" value="UniProtKB-KW"/>
</dbReference>
<dbReference type="GO" id="GO:0005737">
    <property type="term" value="C:cytoplasm"/>
    <property type="evidence" value="ECO:0007669"/>
    <property type="project" value="TreeGrafter"/>
</dbReference>
<evidence type="ECO:0000313" key="10">
    <source>
        <dbReference type="EMBL" id="KKB75908.1"/>
    </source>
</evidence>
<keyword evidence="11" id="KW-1185">Reference proteome</keyword>
<comment type="caution">
    <text evidence="10">The sequence shown here is derived from an EMBL/GenBank/DDBJ whole genome shotgun (WGS) entry which is preliminary data.</text>
</comment>
<evidence type="ECO:0000313" key="11">
    <source>
        <dbReference type="Proteomes" id="UP000033514"/>
    </source>
</evidence>
<organism evidence="10 11">
    <name type="scientific">Devosia soli</name>
    <dbReference type="NCBI Taxonomy" id="361041"/>
    <lineage>
        <taxon>Bacteria</taxon>
        <taxon>Pseudomonadati</taxon>
        <taxon>Pseudomonadota</taxon>
        <taxon>Alphaproteobacteria</taxon>
        <taxon>Hyphomicrobiales</taxon>
        <taxon>Devosiaceae</taxon>
        <taxon>Devosia</taxon>
    </lineage>
</organism>
<dbReference type="PROSITE" id="PS51790">
    <property type="entry name" value="MSRB"/>
    <property type="match status" value="1"/>
</dbReference>
<evidence type="ECO:0000256" key="6">
    <source>
        <dbReference type="ARBA" id="ARBA00023002"/>
    </source>
</evidence>
<dbReference type="EMBL" id="LAJG01000048">
    <property type="protein sequence ID" value="KKB75908.1"/>
    <property type="molecule type" value="Genomic_DNA"/>
</dbReference>
<evidence type="ECO:0000256" key="4">
    <source>
        <dbReference type="ARBA" id="ARBA00022723"/>
    </source>
</evidence>
<dbReference type="EC" id="1.8.4.12" evidence="3"/>
<dbReference type="InterPro" id="IPR002579">
    <property type="entry name" value="Met_Sox_Rdtase_MsrB_dom"/>
</dbReference>
<dbReference type="PATRIC" id="fig|361041.3.peg.3284"/>
<dbReference type="PANTHER" id="PTHR10173">
    <property type="entry name" value="METHIONINE SULFOXIDE REDUCTASE"/>
    <property type="match status" value="1"/>
</dbReference>
<dbReference type="NCBIfam" id="TIGR00357">
    <property type="entry name" value="peptide-methionine (R)-S-oxide reductase MsrB"/>
    <property type="match status" value="1"/>
</dbReference>
<evidence type="ECO:0000256" key="1">
    <source>
        <dbReference type="ARBA" id="ARBA00001947"/>
    </source>
</evidence>
<dbReference type="PROSITE" id="PS51318">
    <property type="entry name" value="TAT"/>
    <property type="match status" value="1"/>
</dbReference>
<evidence type="ECO:0000256" key="3">
    <source>
        <dbReference type="ARBA" id="ARBA00012499"/>
    </source>
</evidence>
<feature type="chain" id="PRO_5002491464" description="peptide-methionine (R)-S-oxide reductase" evidence="8">
    <location>
        <begin position="17"/>
        <end position="164"/>
    </location>
</feature>
<dbReference type="RefSeq" id="WP_046144725.1">
    <property type="nucleotide sequence ID" value="NZ_LAJG01000048.1"/>
</dbReference>
<evidence type="ECO:0000259" key="9">
    <source>
        <dbReference type="PROSITE" id="PS51790"/>
    </source>
</evidence>
<dbReference type="PANTHER" id="PTHR10173:SF57">
    <property type="entry name" value="PEPTIDE-METHIONINE (R)-S-OXIDE REDUCTASE"/>
    <property type="match status" value="1"/>
</dbReference>